<gene>
    <name evidence="3" type="ORF">SAMN05444342_2645</name>
    <name evidence="2" type="ORF">ZOD2009_12185</name>
</gene>
<reference evidence="2 4" key="1">
    <citation type="journal article" date="2014" name="ISME J.">
        <title>Trehalose/2-sulfotrehalose biosynthesis and glycine-betaine uptake are widely spread mechanisms for osmoadaptation in the Halobacteriales.</title>
        <authorList>
            <person name="Youssef N.H."/>
            <person name="Savage-Ashlock K.N."/>
            <person name="McCully A.L."/>
            <person name="Luedtke B."/>
            <person name="Shaw E.I."/>
            <person name="Hoff W.D."/>
            <person name="Elshahed M.S."/>
        </authorList>
    </citation>
    <scope>NUCLEOTIDE SEQUENCE [LARGE SCALE GENOMIC DNA]</scope>
    <source>
        <strain evidence="2 4">DX253</strain>
    </source>
</reference>
<keyword evidence="3" id="KW-0418">Kinase</keyword>
<dbReference type="Proteomes" id="UP000184203">
    <property type="component" value="Unassembled WGS sequence"/>
</dbReference>
<dbReference type="Gene3D" id="3.90.1200.10">
    <property type="match status" value="1"/>
</dbReference>
<dbReference type="InterPro" id="IPR002575">
    <property type="entry name" value="Aminoglycoside_PTrfase"/>
</dbReference>
<protein>
    <submittedName>
        <fullName evidence="2 3">Aminoglycoside phosphotransferase</fullName>
    </submittedName>
</protein>
<dbReference type="GO" id="GO:0016301">
    <property type="term" value="F:kinase activity"/>
    <property type="evidence" value="ECO:0007669"/>
    <property type="project" value="UniProtKB-KW"/>
</dbReference>
<evidence type="ECO:0000313" key="5">
    <source>
        <dbReference type="Proteomes" id="UP000184203"/>
    </source>
</evidence>
<evidence type="ECO:0000313" key="2">
    <source>
        <dbReference type="EMBL" id="EFW92236.1"/>
    </source>
</evidence>
<dbReference type="Proteomes" id="UP000003751">
    <property type="component" value="Unassembled WGS sequence"/>
</dbReference>
<keyword evidence="5" id="KW-1185">Reference proteome</keyword>
<dbReference type="PANTHER" id="PTHR21310">
    <property type="entry name" value="AMINOGLYCOSIDE PHOSPHOTRANSFERASE-RELATED-RELATED"/>
    <property type="match status" value="1"/>
</dbReference>
<dbReference type="OrthoDB" id="350437at2157"/>
<dbReference type="EMBL" id="FRAN01000003">
    <property type="protein sequence ID" value="SHK92730.1"/>
    <property type="molecule type" value="Genomic_DNA"/>
</dbReference>
<evidence type="ECO:0000259" key="1">
    <source>
        <dbReference type="Pfam" id="PF01636"/>
    </source>
</evidence>
<dbReference type="AlphaFoldDB" id="E7QUF7"/>
<dbReference type="SUPFAM" id="SSF56112">
    <property type="entry name" value="Protein kinase-like (PK-like)"/>
    <property type="match status" value="1"/>
</dbReference>
<keyword evidence="2" id="KW-0808">Transferase</keyword>
<evidence type="ECO:0000313" key="3">
    <source>
        <dbReference type="EMBL" id="SHK92730.1"/>
    </source>
</evidence>
<accession>E7QUF7</accession>
<dbReference type="InterPro" id="IPR051678">
    <property type="entry name" value="AGP_Transferase"/>
</dbReference>
<reference evidence="5" key="2">
    <citation type="submission" date="2016-11" db="EMBL/GenBank/DDBJ databases">
        <authorList>
            <person name="Varghese N."/>
            <person name="Submissions S."/>
        </authorList>
    </citation>
    <scope>NUCLEOTIDE SEQUENCE [LARGE SCALE GENOMIC DNA]</scope>
    <source>
        <strain evidence="5">DX253</strain>
    </source>
</reference>
<dbReference type="eggNOG" id="arCOG04682">
    <property type="taxonomic scope" value="Archaea"/>
</dbReference>
<reference evidence="3" key="3">
    <citation type="submission" date="2016-11" db="EMBL/GenBank/DDBJ databases">
        <authorList>
            <person name="Jaros S."/>
            <person name="Januszkiewicz K."/>
            <person name="Wedrychowicz H."/>
        </authorList>
    </citation>
    <scope>NUCLEOTIDE SEQUENCE [LARGE SCALE GENOMIC DNA]</scope>
    <source>
        <strain evidence="3">DX253</strain>
    </source>
</reference>
<evidence type="ECO:0000313" key="4">
    <source>
        <dbReference type="Proteomes" id="UP000003751"/>
    </source>
</evidence>
<proteinExistence type="predicted"/>
<dbReference type="EMBL" id="AEMG01000009">
    <property type="protein sequence ID" value="EFW92236.1"/>
    <property type="molecule type" value="Genomic_DNA"/>
</dbReference>
<dbReference type="STRING" id="797209.GCA_000376445_02358"/>
<dbReference type="Pfam" id="PF01636">
    <property type="entry name" value="APH"/>
    <property type="match status" value="1"/>
</dbReference>
<dbReference type="RefSeq" id="WP_007980146.1">
    <property type="nucleotide sequence ID" value="NZ_AEMG01000009.1"/>
</dbReference>
<feature type="domain" description="Aminoglycoside phosphotransferase" evidence="1">
    <location>
        <begin position="30"/>
        <end position="289"/>
    </location>
</feature>
<sequence>MTDTTLQTERVPRLVQEILGERSVTDVIPADEGTDDVFFVTVEMPDGDRSCVLKSRSFVDPPSFRVEPRILDFVNRRTGIPVPNVLGYVDEHDDLSAPFFLMERASGEAVSGPTSLTDDALSRTARDAGRHLGELHAAATFDGYGWLRAGMDADAEPSVGDLSLADLEPDWPARVRSYAEANLSRIEESERFADLTDDLRAGLDSHLEAVPEDPEPVLLHDDYRFGNLLVDSETGAVRTVLDWGNQFTGHHEFDLATTEHYLCGRRPLDADRRAIVHDALLDGYAETNELTRDDAFRRRQRAYRFVAQLCALAWFDLWYRGSDDPEKDATRQKELALSLLP</sequence>
<dbReference type="PATRIC" id="fig|797209.4.peg.2399"/>
<name>E7QUF7_HALPU</name>
<dbReference type="InterPro" id="IPR011009">
    <property type="entry name" value="Kinase-like_dom_sf"/>
</dbReference>
<organism evidence="2 4">
    <name type="scientific">Haladaptatus paucihalophilus DX253</name>
    <dbReference type="NCBI Taxonomy" id="797209"/>
    <lineage>
        <taxon>Archaea</taxon>
        <taxon>Methanobacteriati</taxon>
        <taxon>Methanobacteriota</taxon>
        <taxon>Stenosarchaea group</taxon>
        <taxon>Halobacteria</taxon>
        <taxon>Halobacteriales</taxon>
        <taxon>Haladaptataceae</taxon>
        <taxon>Haladaptatus</taxon>
    </lineage>
</organism>